<keyword evidence="1" id="KW-1133">Transmembrane helix</keyword>
<evidence type="ECO:0000313" key="2">
    <source>
        <dbReference type="EMBL" id="PIU69262.1"/>
    </source>
</evidence>
<accession>A0A2M7APF3</accession>
<dbReference type="AlphaFoldDB" id="A0A2M7APF3"/>
<dbReference type="Proteomes" id="UP000229916">
    <property type="component" value="Unassembled WGS sequence"/>
</dbReference>
<evidence type="ECO:0000256" key="1">
    <source>
        <dbReference type="SAM" id="Phobius"/>
    </source>
</evidence>
<comment type="caution">
    <text evidence="2">The sequence shown here is derived from an EMBL/GenBank/DDBJ whole genome shotgun (WGS) entry which is preliminary data.</text>
</comment>
<reference evidence="3" key="1">
    <citation type="submission" date="2017-09" db="EMBL/GenBank/DDBJ databases">
        <title>Depth-based differentiation of microbial function through sediment-hosted aquifers and enrichment of novel symbionts in the deep terrestrial subsurface.</title>
        <authorList>
            <person name="Probst A.J."/>
            <person name="Ladd B."/>
            <person name="Jarett J.K."/>
            <person name="Geller-Mcgrath D.E."/>
            <person name="Sieber C.M.K."/>
            <person name="Emerson J.B."/>
            <person name="Anantharaman K."/>
            <person name="Thomas B.C."/>
            <person name="Malmstrom R."/>
            <person name="Stieglmeier M."/>
            <person name="Klingl A."/>
            <person name="Woyke T."/>
            <person name="Ryan C.M."/>
            <person name="Banfield J.F."/>
        </authorList>
    </citation>
    <scope>NUCLEOTIDE SEQUENCE [LARGE SCALE GENOMIC DNA]</scope>
</reference>
<keyword evidence="1" id="KW-0812">Transmembrane</keyword>
<sequence>MSNYLKLIKLIVVLGVAATLTVTSFNFANFELLKNGAAYGIWRGFPLGYYFAGTFVDWSGGGPFPSWLPLSFWKIGNWILDFAIWFILAASILWLIEFGLKKLFKIEW</sequence>
<gene>
    <name evidence="2" type="ORF">COS81_00700</name>
</gene>
<name>A0A2M7APF3_UNCKA</name>
<feature type="transmembrane region" description="Helical" evidence="1">
    <location>
        <begin position="75"/>
        <end position="96"/>
    </location>
</feature>
<protein>
    <submittedName>
        <fullName evidence="2">Uncharacterized protein</fullName>
    </submittedName>
</protein>
<organism evidence="2 3">
    <name type="scientific">candidate division WWE3 bacterium CG06_land_8_20_14_3_00_42_16</name>
    <dbReference type="NCBI Taxonomy" id="1975083"/>
    <lineage>
        <taxon>Bacteria</taxon>
        <taxon>Katanobacteria</taxon>
    </lineage>
</organism>
<feature type="transmembrane region" description="Helical" evidence="1">
    <location>
        <begin position="7"/>
        <end position="28"/>
    </location>
</feature>
<dbReference type="EMBL" id="PEWD01000012">
    <property type="protein sequence ID" value="PIU69262.1"/>
    <property type="molecule type" value="Genomic_DNA"/>
</dbReference>
<proteinExistence type="predicted"/>
<keyword evidence="1" id="KW-0472">Membrane</keyword>
<evidence type="ECO:0000313" key="3">
    <source>
        <dbReference type="Proteomes" id="UP000229916"/>
    </source>
</evidence>